<dbReference type="InterPro" id="IPR050141">
    <property type="entry name" value="GCL_type2/YbdK_subfam"/>
</dbReference>
<proteinExistence type="predicted"/>
<dbReference type="InterPro" id="IPR014746">
    <property type="entry name" value="Gln_synth/guanido_kin_cat_dom"/>
</dbReference>
<keyword evidence="2" id="KW-1185">Reference proteome</keyword>
<sequence>MGQEIDSSRFNHKDFQRFDAKLRDETRLLGEWFAQDRFCSGGKVGGFELEVWLVDDSGHPKPVNDQYLQLTEARHLPVVPELSRFNVELNSAPRQLQGDVLSRMRAELDDTWRQCSQLARQIDAGLLMIGILPTVRDDQLTLANMSDVKRFRALNEQVLRLRGGHPLNIDIDGFEALHLSHGDVMFESAATSFQLHLQVELDRAARYYNAAHILAAPMVAASANSPFLFGRNLWDETRIPLFEQAVALEDVYGGEQCGVAGRIGRVTFGAAYVQDSVYESFLRNLECYPVLLPALSDEPFETLPHLRLHNGTIWRWNRPLIGFDAAGEPHLRLEHRVVPSGPTVVDAIANAALFFGAVDSLANSEIPPEARLDFEQARGNFYAAAKHGLRAELVWLDGKRVSVLDLLQQEVLPLARRGLQALALAPADIDLYLGIMESRLDKQCNGAVWQRRYVEQHGADMTRLTQAYRERQQQGEPVHDWSL</sequence>
<dbReference type="PIRSF" id="PIRSF012666">
    <property type="entry name" value="UCP012666"/>
    <property type="match status" value="1"/>
</dbReference>
<dbReference type="GO" id="GO:0004357">
    <property type="term" value="F:glutamate-cysteine ligase activity"/>
    <property type="evidence" value="ECO:0007669"/>
    <property type="project" value="InterPro"/>
</dbReference>
<dbReference type="AlphaFoldDB" id="A0A0S2THE0"/>
<dbReference type="PANTHER" id="PTHR36510">
    <property type="entry name" value="GLUTAMATE--CYSTEINE LIGASE 2-RELATED"/>
    <property type="match status" value="1"/>
</dbReference>
<dbReference type="Pfam" id="PF04107">
    <property type="entry name" value="GCS2"/>
    <property type="match status" value="1"/>
</dbReference>
<dbReference type="KEGG" id="tee:Tel_16130"/>
<dbReference type="PANTHER" id="PTHR36510:SF3">
    <property type="entry name" value="CONSERVED PROTEIN"/>
    <property type="match status" value="1"/>
</dbReference>
<dbReference type="SUPFAM" id="SSF55931">
    <property type="entry name" value="Glutamine synthetase/guanido kinase"/>
    <property type="match status" value="1"/>
</dbReference>
<dbReference type="InterPro" id="IPR016602">
    <property type="entry name" value="UCP012666"/>
</dbReference>
<accession>A0A0S2THE0</accession>
<gene>
    <name evidence="1" type="ORF">Tel_16130</name>
</gene>
<organism evidence="1 2">
    <name type="scientific">Candidatus Tenderia electrophaga</name>
    <dbReference type="NCBI Taxonomy" id="1748243"/>
    <lineage>
        <taxon>Bacteria</taxon>
        <taxon>Pseudomonadati</taxon>
        <taxon>Pseudomonadota</taxon>
        <taxon>Gammaproteobacteria</taxon>
        <taxon>Candidatus Tenderiales</taxon>
        <taxon>Candidatus Tenderiaceae</taxon>
        <taxon>Candidatus Tenderia</taxon>
    </lineage>
</organism>
<dbReference type="Proteomes" id="UP000055136">
    <property type="component" value="Chromosome"/>
</dbReference>
<evidence type="ECO:0000313" key="1">
    <source>
        <dbReference type="EMBL" id="ALP54554.1"/>
    </source>
</evidence>
<dbReference type="EMBL" id="CP013099">
    <property type="protein sequence ID" value="ALP54554.1"/>
    <property type="molecule type" value="Genomic_DNA"/>
</dbReference>
<name>A0A0S2THE0_9GAMM</name>
<dbReference type="InterPro" id="IPR006336">
    <property type="entry name" value="GCS2"/>
</dbReference>
<dbReference type="GO" id="GO:0042398">
    <property type="term" value="P:modified amino acid biosynthetic process"/>
    <property type="evidence" value="ECO:0007669"/>
    <property type="project" value="InterPro"/>
</dbReference>
<keyword evidence="1" id="KW-0436">Ligase</keyword>
<evidence type="ECO:0000313" key="2">
    <source>
        <dbReference type="Proteomes" id="UP000055136"/>
    </source>
</evidence>
<dbReference type="STRING" id="1748243.Tel_16130"/>
<reference evidence="1" key="1">
    <citation type="submission" date="2015-10" db="EMBL/GenBank/DDBJ databases">
        <title>Description of Candidatus Tenderia electrophaga gen. nov, sp. nov., an Uncultivated Electroautotroph from a Biocathode Enrichment.</title>
        <authorList>
            <person name="Eddie B.J."/>
            <person name="Malanoski A.P."/>
            <person name="Wang Z."/>
            <person name="Hall R.J."/>
            <person name="Oh S.D."/>
            <person name="Heiner C."/>
            <person name="Lin B."/>
            <person name="Strycharz-Glaven S.M."/>
        </authorList>
    </citation>
    <scope>NUCLEOTIDE SEQUENCE [LARGE SCALE GENOMIC DNA]</scope>
    <source>
        <strain evidence="1">NRL1</strain>
    </source>
</reference>
<dbReference type="Gene3D" id="3.30.590.20">
    <property type="match status" value="1"/>
</dbReference>
<protein>
    <submittedName>
        <fullName evidence="1">Glutamate--cysteine ligase</fullName>
    </submittedName>
</protein>